<dbReference type="Proteomes" id="UP001331561">
    <property type="component" value="Unassembled WGS sequence"/>
</dbReference>
<reference evidence="1 2" key="1">
    <citation type="submission" date="2024-01" db="EMBL/GenBank/DDBJ databases">
        <title>Uliginosibacterium soil sp. nov.</title>
        <authorList>
            <person name="Lv Y."/>
        </authorList>
    </citation>
    <scope>NUCLEOTIDE SEQUENCE [LARGE SCALE GENOMIC DNA]</scope>
    <source>
        <strain evidence="1 2">H3</strain>
    </source>
</reference>
<name>A0ABU6K9T5_9RHOO</name>
<organism evidence="1 2">
    <name type="scientific">Uliginosibacterium silvisoli</name>
    <dbReference type="NCBI Taxonomy" id="3114758"/>
    <lineage>
        <taxon>Bacteria</taxon>
        <taxon>Pseudomonadati</taxon>
        <taxon>Pseudomonadota</taxon>
        <taxon>Betaproteobacteria</taxon>
        <taxon>Rhodocyclales</taxon>
        <taxon>Zoogloeaceae</taxon>
        <taxon>Uliginosibacterium</taxon>
    </lineage>
</organism>
<sequence length="72" mass="8212">MFITIEDETGVINVIVHPWLVERQRREVLSAQLLGVFGQLQSENNVVLLVAKRLVDLTPWLGQLATTSRDFH</sequence>
<gene>
    <name evidence="1" type="ORF">VVD49_21370</name>
</gene>
<proteinExistence type="predicted"/>
<dbReference type="EMBL" id="JAYXHS010000005">
    <property type="protein sequence ID" value="MEC5388297.1"/>
    <property type="molecule type" value="Genomic_DNA"/>
</dbReference>
<keyword evidence="2" id="KW-1185">Reference proteome</keyword>
<protein>
    <submittedName>
        <fullName evidence="1">Uncharacterized protein</fullName>
    </submittedName>
</protein>
<evidence type="ECO:0000313" key="2">
    <source>
        <dbReference type="Proteomes" id="UP001331561"/>
    </source>
</evidence>
<dbReference type="RefSeq" id="WP_327601269.1">
    <property type="nucleotide sequence ID" value="NZ_JAYXHS010000005.1"/>
</dbReference>
<evidence type="ECO:0000313" key="1">
    <source>
        <dbReference type="EMBL" id="MEC5388297.1"/>
    </source>
</evidence>
<dbReference type="CDD" id="cd04485">
    <property type="entry name" value="DnaE_OBF"/>
    <property type="match status" value="1"/>
</dbReference>
<accession>A0ABU6K9T5</accession>
<comment type="caution">
    <text evidence="1">The sequence shown here is derived from an EMBL/GenBank/DDBJ whole genome shotgun (WGS) entry which is preliminary data.</text>
</comment>